<dbReference type="GeneID" id="25986922"/>
<organism evidence="3 4">
    <name type="scientific">Trichosporon asahii var. asahii (strain ATCC 90039 / CBS 2479 / JCM 2466 / KCTC 7840 / NBRC 103889/ NCYC 2677 / UAMH 7654)</name>
    <name type="common">Yeast</name>
    <dbReference type="NCBI Taxonomy" id="1186058"/>
    <lineage>
        <taxon>Eukaryota</taxon>
        <taxon>Fungi</taxon>
        <taxon>Dikarya</taxon>
        <taxon>Basidiomycota</taxon>
        <taxon>Agaricomycotina</taxon>
        <taxon>Tremellomycetes</taxon>
        <taxon>Trichosporonales</taxon>
        <taxon>Trichosporonaceae</taxon>
        <taxon>Trichosporon</taxon>
    </lineage>
</organism>
<gene>
    <name evidence="3" type="ORF">A1Q1_03409</name>
</gene>
<reference evidence="3 4" key="1">
    <citation type="journal article" date="2012" name="Eukaryot. Cell">
        <title>Draft genome sequence of CBS 2479, the standard type strain of Trichosporon asahii.</title>
        <authorList>
            <person name="Yang R.Y."/>
            <person name="Li H.T."/>
            <person name="Zhu H."/>
            <person name="Zhou G.P."/>
            <person name="Wang M."/>
            <person name="Wang L."/>
        </authorList>
    </citation>
    <scope>NUCLEOTIDE SEQUENCE [LARGE SCALE GENOMIC DNA]</scope>
    <source>
        <strain evidence="4">ATCC 90039 / CBS 2479 / JCM 2466 / KCTC 7840 / NCYC 2677 / UAMH 7654</strain>
    </source>
</reference>
<dbReference type="VEuPathDB" id="FungiDB:A1Q1_03409"/>
<comment type="caution">
    <text evidence="3">The sequence shown here is derived from an EMBL/GenBank/DDBJ whole genome shotgun (WGS) entry which is preliminary data.</text>
</comment>
<dbReference type="AlphaFoldDB" id="J5QJU9"/>
<feature type="compositionally biased region" description="Gly residues" evidence="2">
    <location>
        <begin position="451"/>
        <end position="479"/>
    </location>
</feature>
<feature type="coiled-coil region" evidence="1">
    <location>
        <begin position="58"/>
        <end position="95"/>
    </location>
</feature>
<dbReference type="Proteomes" id="UP000002748">
    <property type="component" value="Unassembled WGS sequence"/>
</dbReference>
<sequence length="519" mass="55313">MDKERVPVNTERPERGPVEELIAKRLRPLNKKVQRVRGYAAQDPSALNADQRSAVANLPVLEGSIRELEDLMRQVEEAELIAAARQRELREAAERDFESRVAERVAEAQLALAGRLGGFLSLHSLLRPATVAEQELTFAPLDLPPRMADAVLATDILRVARMYDDIIEGGKAAQNVLGGLATGPNEDDEEDELTADARVHELLVLLAQPEVEVPETPMEPAEDPAVQVTLEAPVSMGRTTLNFLQEDELAIPDNAEADFVVVEPASVPGSVPVDVHEQTGFDWTAADGAEDDETAAARMQEAFSTGAAATPEIDATADALEAVRLEGGGAETPASSTGERERKRAPRKRKPHSAKRENGSAAASGSEQQQQQQSKEGQAQRQGGQGGQGGQKKKENQNGGEGKPRQNRPRGPKKDPKDKDAPSAPSAPSGPDEDGFQVQKPKTRQAKPAGNAGGRGRGGRPAGSNGRQGGGNKENGSGAGSNKPRQQGKDADKEQQQPKPKPSIYKQTQPSGPSSAPIF</sequence>
<protein>
    <submittedName>
        <fullName evidence="3">Uncharacterized protein</fullName>
    </submittedName>
</protein>
<name>J5QJU9_TRIAS</name>
<dbReference type="HOGENOM" id="CLU_531202_0_0_1"/>
<accession>J5QJU9</accession>
<keyword evidence="1" id="KW-0175">Coiled coil</keyword>
<proteinExistence type="predicted"/>
<evidence type="ECO:0000256" key="1">
    <source>
        <dbReference type="SAM" id="Coils"/>
    </source>
</evidence>
<dbReference type="KEGG" id="tasa:A1Q1_03409"/>
<evidence type="ECO:0000313" key="4">
    <source>
        <dbReference type="Proteomes" id="UP000002748"/>
    </source>
</evidence>
<evidence type="ECO:0000313" key="3">
    <source>
        <dbReference type="EMBL" id="EJT47723.1"/>
    </source>
</evidence>
<feature type="compositionally biased region" description="Basic and acidic residues" evidence="2">
    <location>
        <begin position="412"/>
        <end position="421"/>
    </location>
</feature>
<dbReference type="RefSeq" id="XP_014178682.1">
    <property type="nucleotide sequence ID" value="XM_014323207.1"/>
</dbReference>
<feature type="compositionally biased region" description="Basic residues" evidence="2">
    <location>
        <begin position="343"/>
        <end position="353"/>
    </location>
</feature>
<evidence type="ECO:0000256" key="2">
    <source>
        <dbReference type="SAM" id="MobiDB-lite"/>
    </source>
</evidence>
<feature type="compositionally biased region" description="Low complexity" evidence="2">
    <location>
        <begin position="359"/>
        <end position="382"/>
    </location>
</feature>
<feature type="region of interest" description="Disordered" evidence="2">
    <location>
        <begin position="326"/>
        <end position="519"/>
    </location>
</feature>
<dbReference type="OrthoDB" id="2409325at2759"/>
<feature type="compositionally biased region" description="Polar residues" evidence="2">
    <location>
        <begin position="505"/>
        <end position="519"/>
    </location>
</feature>
<dbReference type="EMBL" id="ALBS01000231">
    <property type="protein sequence ID" value="EJT47723.1"/>
    <property type="molecule type" value="Genomic_DNA"/>
</dbReference>
<feature type="compositionally biased region" description="Basic and acidic residues" evidence="2">
    <location>
        <begin position="487"/>
        <end position="496"/>
    </location>
</feature>